<protein>
    <submittedName>
        <fullName evidence="2">Uncharacterized protein</fullName>
    </submittedName>
</protein>
<evidence type="ECO:0000256" key="1">
    <source>
        <dbReference type="SAM" id="MobiDB-lite"/>
    </source>
</evidence>
<accession>M1ZIK5</accession>
<sequence>MRYAQAPAGASAIIRETKGGRPTIQRAGPLDDGPSTRRGRPTIQRAGPLFGWV</sequence>
<evidence type="ECO:0000313" key="3">
    <source>
        <dbReference type="Proteomes" id="UP000002668"/>
    </source>
</evidence>
<dbReference type="InParanoid" id="M1ZIK5"/>
<gene>
    <name evidence="2" type="ORF">Lema_P124760.1</name>
</gene>
<proteinExistence type="predicted"/>
<evidence type="ECO:0000313" key="2">
    <source>
        <dbReference type="EMBL" id="CCT61072.1"/>
    </source>
</evidence>
<reference evidence="2 3" key="1">
    <citation type="journal article" date="2011" name="Nat. Commun.">
        <title>Effector diversification within compartments of the Leptosphaeria maculans genome affected by Repeat-Induced Point mutations.</title>
        <authorList>
            <person name="Rouxel T."/>
            <person name="Grandaubert J."/>
            <person name="Hane J.K."/>
            <person name="Hoede C."/>
            <person name="van de Wouw A.P."/>
            <person name="Couloux A."/>
            <person name="Dominguez V."/>
            <person name="Anthouard V."/>
            <person name="Bally P."/>
            <person name="Bourras S."/>
            <person name="Cozijnsen A.J."/>
            <person name="Ciuffetti L.M."/>
            <person name="Degrave A."/>
            <person name="Dilmaghani A."/>
            <person name="Duret L."/>
            <person name="Fudal I."/>
            <person name="Goodwin S.B."/>
            <person name="Gout L."/>
            <person name="Glaser N."/>
            <person name="Linglin J."/>
            <person name="Kema G.H.J."/>
            <person name="Lapalu N."/>
            <person name="Lawrence C.B."/>
            <person name="May K."/>
            <person name="Meyer M."/>
            <person name="Ollivier B."/>
            <person name="Poulain J."/>
            <person name="Schoch C.L."/>
            <person name="Simon A."/>
            <person name="Spatafora J.W."/>
            <person name="Stachowiak A."/>
            <person name="Turgeon B.G."/>
            <person name="Tyler B.M."/>
            <person name="Vincent D."/>
            <person name="Weissenbach J."/>
            <person name="Amselem J."/>
            <person name="Quesneville H."/>
            <person name="Oliver R.P."/>
            <person name="Wincker P."/>
            <person name="Balesdent M.-H."/>
            <person name="Howlett B.J."/>
        </authorList>
    </citation>
    <scope>NUCLEOTIDE SEQUENCE [LARGE SCALE GENOMIC DNA]</scope>
    <source>
        <strain evidence="3">JN3 / isolate v23.1.3 / race Av1-4-5-6-7-8</strain>
    </source>
</reference>
<organism evidence="2 3">
    <name type="scientific">Leptosphaeria maculans (strain JN3 / isolate v23.1.3 / race Av1-4-5-6-7-8)</name>
    <name type="common">Blackleg fungus</name>
    <name type="synonym">Phoma lingam</name>
    <dbReference type="NCBI Taxonomy" id="985895"/>
    <lineage>
        <taxon>Eukaryota</taxon>
        <taxon>Fungi</taxon>
        <taxon>Dikarya</taxon>
        <taxon>Ascomycota</taxon>
        <taxon>Pezizomycotina</taxon>
        <taxon>Dothideomycetes</taxon>
        <taxon>Pleosporomycetidae</taxon>
        <taxon>Pleosporales</taxon>
        <taxon>Pleosporineae</taxon>
        <taxon>Leptosphaeriaceae</taxon>
        <taxon>Plenodomus</taxon>
        <taxon>Plenodomus lingam/Leptosphaeria maculans species complex</taxon>
    </lineage>
</organism>
<dbReference type="VEuPathDB" id="FungiDB:Lema_P124760.1"/>
<dbReference type="Proteomes" id="UP000002668">
    <property type="component" value="Genome"/>
</dbReference>
<name>M1ZIK5_LEPMJ</name>
<keyword evidence="3" id="KW-1185">Reference proteome</keyword>
<dbReference type="AlphaFoldDB" id="M1ZIK5"/>
<dbReference type="EMBL" id="FP929064">
    <property type="protein sequence ID" value="CCT61072.1"/>
    <property type="molecule type" value="Genomic_DNA"/>
</dbReference>
<feature type="region of interest" description="Disordered" evidence="1">
    <location>
        <begin position="1"/>
        <end position="53"/>
    </location>
</feature>